<accession>A0A0S4KWQ0</accession>
<dbReference type="KEGG" id="nio:NITINOP_2836"/>
<dbReference type="OrthoDB" id="9800123at2"/>
<proteinExistence type="predicted"/>
<evidence type="ECO:0000313" key="2">
    <source>
        <dbReference type="Proteomes" id="UP000066284"/>
    </source>
</evidence>
<name>A0A0S4KWQ0_9BACT</name>
<dbReference type="AlphaFoldDB" id="A0A0S4KWQ0"/>
<sequence>MQKRLGKIGTVRREIRGKACPLCGGYRYQLLVHSSTAPEEASDMLARCVQCNRPRQLDDGFWKNLVDIKVPDHKQALAKPLELWQTYRKRKEETRKAIQMLAISGAVRPGNVEFRYSTSPDESGILARSFAVAPPSEPDSPTPLHLFYGRLQTRVLHVIERLKLQESYAQLQSRCLHLFHWIRRELTARSYFSRI</sequence>
<gene>
    <name evidence="1" type="ORF">NITINOP_2836</name>
</gene>
<dbReference type="Proteomes" id="UP000066284">
    <property type="component" value="Chromosome 1"/>
</dbReference>
<dbReference type="EMBL" id="LN885086">
    <property type="protein sequence ID" value="CUQ67808.1"/>
    <property type="molecule type" value="Genomic_DNA"/>
</dbReference>
<organism evidence="1 2">
    <name type="scientific">Candidatus Nitrospira inopinata</name>
    <dbReference type="NCBI Taxonomy" id="1715989"/>
    <lineage>
        <taxon>Bacteria</taxon>
        <taxon>Pseudomonadati</taxon>
        <taxon>Nitrospirota</taxon>
        <taxon>Nitrospiria</taxon>
        <taxon>Nitrospirales</taxon>
        <taxon>Nitrospiraceae</taxon>
        <taxon>Nitrospira</taxon>
    </lineage>
</organism>
<dbReference type="RefSeq" id="WP_158023420.1">
    <property type="nucleotide sequence ID" value="NZ_LN885086.1"/>
</dbReference>
<protein>
    <submittedName>
        <fullName evidence="1">Uncharacterized protein</fullName>
    </submittedName>
</protein>
<keyword evidence="2" id="KW-1185">Reference proteome</keyword>
<evidence type="ECO:0000313" key="1">
    <source>
        <dbReference type="EMBL" id="CUQ67808.1"/>
    </source>
</evidence>
<reference evidence="2" key="1">
    <citation type="submission" date="2015-09" db="EMBL/GenBank/DDBJ databases">
        <authorList>
            <person name="Daims H."/>
        </authorList>
    </citation>
    <scope>NUCLEOTIDE SEQUENCE [LARGE SCALE GENOMIC DNA]</scope>
</reference>